<keyword evidence="18 32" id="KW-0946">Virion</keyword>
<dbReference type="Gene3D" id="2.170.40.20">
    <property type="entry name" value="Human immunodeficiency virus 1, Gp160, envelope glycoprotein"/>
    <property type="match status" value="2"/>
</dbReference>
<evidence type="ECO:0000256" key="31">
    <source>
        <dbReference type="ARBA" id="ARBA00023296"/>
    </source>
</evidence>
<keyword evidence="8 32" id="KW-1170">Fusion of virus membrane with host endosomal membrane</keyword>
<dbReference type="InterPro" id="IPR000328">
    <property type="entry name" value="GP41-like"/>
</dbReference>
<comment type="function">
    <text evidence="32">Transmembrane protein gp41: Acts as a class I viral fusion protein. Under the current model, the protein has at least 3 conformational states: pre-fusion native state, pre-hairpin intermediate state, and post-fusion hairpin state. During fusion of viral and target intracellular membranes, the coiled coil regions (heptad repeats) assume a trimer-of-hairpins structure, positioning the fusion peptide in close proximity to the C-terminal region of the ectodomain. The formation of this structure appears to drive apposition and subsequent fusion of viral and target cell membranes. Complete fusion occurs in host cell endosomes and is dynamin-dependent, however some lipid transfer might occur at the plasma membrane. The virus undergoes clathrin-dependent internalization long before endosomal fusion, thus minimizing the surface exposure of conserved viral epitopes during fusion and reducing the efficacy of inhibitors targeting these epitopes. Membranes fusion leads to delivery of the nucleocapsid into the cytoplasm.</text>
</comment>
<keyword evidence="26 32" id="KW-0564">Palmitate</keyword>
<dbReference type="GO" id="GO:0005198">
    <property type="term" value="F:structural molecule activity"/>
    <property type="evidence" value="ECO:0007669"/>
    <property type="project" value="UniProtKB-UniRule"/>
</dbReference>
<keyword evidence="27 32" id="KW-1015">Disulfide bond</keyword>
<sequence>MKVKGIKRNSWWRWGIMLLGMLMICSAGENLWVTVYYGVPVWKEATTTLFCASDAKAYSTEMHNVWATHACVPTDPNPQEVVLINVTENFNMWKNDMVEQMHEDIINLWDQSLKPCVKLTPLCVTLNCSTWKGNATRTNSTSNNGTIDNEEVIKNCSFNITTSIGDRVKKKEYALFYGIDLVPIVEGGTTEDNTTKYRMINCNTSVITQACPKVSFEPIPIHFCTPAGYAILKCNDKKFNGTGPCNNVSTVQCTHGIRPVVTTQLLLNGSLAEEEVVIRSENFTLNTKTIIVQLNESIRINCTRPNNNTRKSINIGPGRAFYATGDIIGDIRQAHCNISIAQWNNTLKRIVTKLREHYPNKTIKFTHSSGGDPEIVMHSFNCGGEFFYCNTTQLFNSTWPLNSTWEETERSNGTGVYTLQCKIKQIINMWQEVGKAMYAPPIKGIISCASNITGLLLTRDGGNKTNTNGTDETEIFRPGGGDMRDNWRSELYKYKVVRIEPLGVAPTKAKRRVVQREKRAVGLGAMFLGFLSTAGSTMGAASVTLTVQARQLLSGIVQQQNNLLRAIEAQQHLLQLTVWGIKQLQARVLAVERYLQDQRLLGLWGCSGKLICTTAVPWNSSWSNKTLNQIWDNMTWMDWEREINNYTGLIYTLIEDAQHQQEENEKELLELDKWASLWNWFDISNWLWYIKIFIMIVGGLIGLRIVFTVLSLVNRVRQGYSPLSFQIRPPVPRGPDRPEGIEEDGGERDRDRSRSSADGFLALIWIDLRSLCLFSYHRLRDLLLIVARIVELLGSRGWEALKYLWNLLQYWGQELKKSAVSLLNATAIAVAEGTDRIIEVVQRTFRAIRHIPRRIRQGLERALL</sequence>
<evidence type="ECO:0000256" key="30">
    <source>
        <dbReference type="ARBA" id="ARBA00023288"/>
    </source>
</evidence>
<protein>
    <recommendedName>
        <fullName evidence="32">Envelope glycoprotein gp160</fullName>
    </recommendedName>
    <alternativeName>
        <fullName evidence="32">Env polyprotein</fullName>
    </alternativeName>
    <component>
        <recommendedName>
            <fullName evidence="32">Surface protein gp120</fullName>
            <shortName evidence="32">SU</shortName>
        </recommendedName>
        <alternativeName>
            <fullName evidence="32">Glycoprotein 120</fullName>
            <shortName evidence="32">gp120</shortName>
        </alternativeName>
    </component>
    <component>
        <recommendedName>
            <fullName evidence="32">Transmembrane protein gp41</fullName>
            <shortName evidence="32">TM</shortName>
        </recommendedName>
        <alternativeName>
            <fullName evidence="32">Glycoprotein 41</fullName>
            <shortName evidence="32">gp41</shortName>
        </alternativeName>
    </component>
</protein>
<dbReference type="FunFam" id="2.170.40.20:FF:000004">
    <property type="entry name" value="Envelope glycoprotein gp160"/>
    <property type="match status" value="1"/>
</dbReference>
<reference evidence="37" key="2">
    <citation type="journal article" date="2015" name="PLoS Pathog.">
        <title>Compartmentalized Replication of R5 T Cell-Tropic HIV-1 in the Central Nervous System Early in the Course of Infection.</title>
        <authorList>
            <person name="Sturdevant C.B."/>
            <person name="Joseph S.B."/>
            <person name="Schnell G."/>
            <person name="Price R.W."/>
            <person name="Swanstrom R."/>
            <person name="Spudich S."/>
        </authorList>
    </citation>
    <scope>NUCLEOTIDE SEQUENCE</scope>
    <source>
        <strain evidence="37">9006_091406_CSF_22</strain>
    </source>
</reference>
<evidence type="ECO:0000256" key="27">
    <source>
        <dbReference type="ARBA" id="ARBA00023157"/>
    </source>
</evidence>
<dbReference type="Pfam" id="PF00517">
    <property type="entry name" value="GP41"/>
    <property type="match status" value="1"/>
</dbReference>
<proteinExistence type="inferred from homology"/>
<evidence type="ECO:0000256" key="20">
    <source>
        <dbReference type="ARBA" id="ARBA00022879"/>
    </source>
</evidence>
<feature type="coiled-coil region" evidence="32">
    <location>
        <begin position="641"/>
        <end position="675"/>
    </location>
</feature>
<dbReference type="GO" id="GO:0019062">
    <property type="term" value="P:virion attachment to host cell"/>
    <property type="evidence" value="ECO:0007669"/>
    <property type="project" value="UniProtKB-UniRule"/>
</dbReference>
<comment type="PTM">
    <text evidence="32">Highly glycosylated by host. The high number of glycan on the protein is reffered to as 'glycan shield' because it contributes to hide protein sequence from adaptive immune system.</text>
</comment>
<dbReference type="InterPro" id="IPR037527">
    <property type="entry name" value="Gp160"/>
</dbReference>
<keyword evidence="12 32" id="KW-1162">Viral penetration into host cytoplasm</keyword>
<comment type="subcellular location">
    <molecule>Transmembrane protein gp41</molecule>
    <subcellularLocation>
        <location evidence="32">Virion membrane</location>
        <topology evidence="32">Single-pass type I membrane protein</topology>
    </subcellularLocation>
    <subcellularLocation>
        <location evidence="32">Host cell membrane</location>
        <topology evidence="32">Single-pass type I membrane protein</topology>
    </subcellularLocation>
    <subcellularLocation>
        <location evidence="32">Host endosome membrane</location>
        <topology evidence="32">Single-pass type I membrane protein</topology>
    </subcellularLocation>
    <text evidence="32">It is probably concentrated at the site of budding and incorporated into the virions possibly by contacts between the cytoplasmic tail of Env and the N-terminus of Gag.</text>
</comment>
<dbReference type="GO" id="GO:0052031">
    <property type="term" value="P:symbiont-mediated perturbation of host defense response"/>
    <property type="evidence" value="ECO:0007669"/>
    <property type="project" value="UniProtKB-UniRule"/>
</dbReference>
<dbReference type="GO" id="GO:1903911">
    <property type="term" value="P:positive regulation of receptor clustering"/>
    <property type="evidence" value="ECO:0007669"/>
    <property type="project" value="UniProtKB-UniRule"/>
</dbReference>
<comment type="miscellaneous">
    <text evidence="32">Inhibitors targeting HIV-1 viral envelope proteins are used as antiretroviral drugs. Attachment of virions to the cell surface via non-specific interactions and CD4 binding can be blocked by inhibitors that include cyanovirin-N, cyclotriazadisulfonamide analogs, PRO 2000, TNX 355 and PRO 542. In addition, BMS 806 can block CD4-induced conformational changes. Env interactions with the coreceptor molecules can be targeted by CCR5 antagonists including SCH-D, maraviroc (UK 427857) and aplaviroc (GW 873140), and the CXCR4 antagonist AMD 070. Fusion of viral and cellular membranes can be inhibited by peptides such as enfuvirtide and tifuvirtide (T 1249). Resistance to inhibitors associated with mutations in Env are observed. Most of the time, single mutations confer only a modest reduction in drug susceptibility. Combination of several mutations is usually required to develop a high-level drug resistance.</text>
</comment>
<dbReference type="CDD" id="cd09909">
    <property type="entry name" value="HIV-1-like_HR1-HR2"/>
    <property type="match status" value="1"/>
</dbReference>
<evidence type="ECO:0000256" key="23">
    <source>
        <dbReference type="ARBA" id="ARBA00023046"/>
    </source>
</evidence>
<dbReference type="GO" id="GO:0044175">
    <property type="term" value="C:host cell endosome membrane"/>
    <property type="evidence" value="ECO:0007669"/>
    <property type="project" value="UniProtKB-SubCell"/>
</dbReference>
<feature type="short sequence motif" description="Di-leucine internalization motif" evidence="32">
    <location>
        <begin position="863"/>
        <end position="864"/>
    </location>
</feature>
<evidence type="ECO:0000256" key="33">
    <source>
        <dbReference type="RuleBase" id="RU363095"/>
    </source>
</evidence>
<comment type="PTM">
    <text evidence="32">Specific enzymatic cleavages in vivo yield mature proteins. Envelope glycoproteins are synthesized as a inactive precursor that is heavily N-glycosylated and processed likely by host cell furin in the Golgi to yield the mature SU and TM proteins. The cleavage site between SU and TM requires the minimal sequence [KR]-X-[KR]-R. About 2 of the 9 disulfide bonds of gp41 are reduced by P4HB/PDI, following binding to CD4 receptor.</text>
</comment>
<comment type="PTM">
    <text evidence="32">Palmitoylation of the transmembrane protein and of Env polyprotein (prior to its proteolytic cleavage) is essential for their association with host cell membrane lipid rafts. Palmitoylation is therefore required for envelope trafficking to classical lipid rafts, but not for viral replication.</text>
</comment>
<comment type="domain">
    <text evidence="32 33">The 17 amino acids long immunosuppressive region is present in many retroviral envelope proteins. Synthetic peptides derived from this relatively conserved sequence inhibit immune function in vitro and in vivo.</text>
</comment>
<keyword evidence="13 32" id="KW-0165">Cleavage on pair of basic residues</keyword>
<dbReference type="EMBL" id="KM353802">
    <property type="protein sequence ID" value="AIX95486.1"/>
    <property type="molecule type" value="Genomic_RNA"/>
</dbReference>
<evidence type="ECO:0000256" key="34">
    <source>
        <dbReference type="SAM" id="MobiDB-lite"/>
    </source>
</evidence>
<keyword evidence="9 32" id="KW-1032">Host cell membrane</keyword>
<dbReference type="InterPro" id="IPR036377">
    <property type="entry name" value="Gp120_core_sf"/>
</dbReference>
<feature type="disulfide bond" evidence="32">
    <location>
        <begin position="606"/>
        <end position="612"/>
    </location>
</feature>
<evidence type="ECO:0000256" key="1">
    <source>
        <dbReference type="ARBA" id="ARBA00004402"/>
    </source>
</evidence>
<evidence type="ECO:0000256" key="10">
    <source>
        <dbReference type="ARBA" id="ARBA00022570"/>
    </source>
</evidence>
<keyword evidence="30 32" id="KW-0449">Lipoprotein</keyword>
<comment type="subunit">
    <text evidence="32">The mature envelope protein (Env) consists of a homotrimer of non-covalently associated gp120-gp41 heterodimers. The resulting complex protrudes from the virus surface as a spike. There seems to be as few as 10 spikes on the average virion. Surface protein gp120 interacts with host CD4, CCR5 and CXCR4. Gp120 also interacts with the C-type lectins CD209/DC-SIGN and CLEC4M/DC-SIGNR (collectively referred to as DC-SIGN(R)). Gp120 and gp41 interact with GalCer. Gp120 interacts with host ITGA4/ITGB7 complex; on CD4+ T-cells, this interaction results in rapid activation of integrin ITGAL/LFA-1, which facilitates efficient cell-to-cell spreading of HIV-1. Gp120 interacts with cell-associated heparan sulfate; this interaction increases virus infectivity on permissive cells and may be involved in infection of CD4- cells.</text>
</comment>
<comment type="function">
    <text evidence="32">Envelope glycoprotein gp160: Oligomerizes in the host endoplasmic reticulum into predominantly trimers. In a second time, gp160 transits in the host Golgi, where glycosylation is completed. The precursor is then proteolytically cleaved in the trans-Golgi and thereby activated by cellular furin or furin-like proteases to produce gp120 and gp41.</text>
</comment>
<dbReference type="Pfam" id="PF00516">
    <property type="entry name" value="GP120"/>
    <property type="match status" value="1"/>
</dbReference>
<comment type="subcellular location">
    <molecule>Surface protein gp120</molecule>
    <subcellularLocation>
        <location evidence="32">Virion membrane</location>
        <topology evidence="32">Peripheral membrane protein</topology>
    </subcellularLocation>
    <subcellularLocation>
        <location evidence="32">Host cell membrane</location>
        <topology evidence="32">Peripheral membrane protein</topology>
    </subcellularLocation>
    <subcellularLocation>
        <location evidence="32">Host endosome membrane</location>
        <topology evidence="32">Single-pass type I membrane protein</topology>
    </subcellularLocation>
    <text evidence="32">The surface protein is not anchored to the viral envelope, but associates with the extravirion surface through its binding to TM. It is probably concentrated at the site of budding and incorporated into the virions possibly by contacts between the cytoplasmic tail of Env and the N-terminus of Gag.</text>
</comment>
<dbReference type="FunFam" id="1.20.5.490:FF:000001">
    <property type="entry name" value="Envelope glycoprotein gp160"/>
    <property type="match status" value="1"/>
</dbReference>
<evidence type="ECO:0000256" key="9">
    <source>
        <dbReference type="ARBA" id="ARBA00022511"/>
    </source>
</evidence>
<feature type="region of interest" description="MPER; binding to GalCer" evidence="32">
    <location>
        <begin position="670"/>
        <end position="691"/>
    </location>
</feature>
<comment type="domain">
    <text evidence="32">The CD4-binding region is targeted by the antibody b12.</text>
</comment>
<evidence type="ECO:0000256" key="24">
    <source>
        <dbReference type="ARBA" id="ARBA00023054"/>
    </source>
</evidence>
<feature type="region of interest" description="Disordered" evidence="34">
    <location>
        <begin position="727"/>
        <end position="753"/>
    </location>
</feature>
<keyword evidence="15 32" id="KW-0053">Apoptosis</keyword>
<keyword evidence="7 32" id="KW-1168">Fusion of virus membrane with host membrane</keyword>
<feature type="short sequence motif" description="YXXL motif; contains endocytosis signal" evidence="32">
    <location>
        <begin position="720"/>
        <end position="723"/>
    </location>
</feature>
<dbReference type="GO" id="GO:1903908">
    <property type="term" value="P:positive regulation of plasma membrane raft polarization"/>
    <property type="evidence" value="ECO:0007669"/>
    <property type="project" value="UniProtKB-UniRule"/>
</dbReference>
<evidence type="ECO:0000313" key="37">
    <source>
        <dbReference type="EMBL" id="AIX95486.1"/>
    </source>
</evidence>
<dbReference type="FunFam" id="1.10.287.210:FF:000001">
    <property type="entry name" value="Envelope glycoprotein gp160"/>
    <property type="match status" value="1"/>
</dbReference>
<evidence type="ECO:0000256" key="5">
    <source>
        <dbReference type="ARBA" id="ARBA00004578"/>
    </source>
</evidence>
<dbReference type="GO" id="GO:0019064">
    <property type="term" value="P:fusion of virus membrane with host plasma membrane"/>
    <property type="evidence" value="ECO:0007669"/>
    <property type="project" value="UniProtKB-UniRule"/>
</dbReference>
<dbReference type="GO" id="GO:0075512">
    <property type="term" value="P:clathrin-dependent endocytosis of virus by host cell"/>
    <property type="evidence" value="ECO:0007669"/>
    <property type="project" value="UniProtKB-UniRule"/>
</dbReference>
<evidence type="ECO:0000256" key="28">
    <source>
        <dbReference type="ARBA" id="ARBA00023180"/>
    </source>
</evidence>
<keyword evidence="16 32" id="KW-0732">Signal</keyword>
<feature type="chain" id="PRO_5023304570" description="Transmembrane protein gp41" evidence="32">
    <location>
        <begin position="520"/>
        <end position="864"/>
    </location>
</feature>
<organismHost>
    <name type="scientific">Homo sapiens</name>
    <name type="common">Human</name>
    <dbReference type="NCBI Taxonomy" id="9606"/>
</organismHost>
<dbReference type="Gene3D" id="1.10.287.210">
    <property type="match status" value="1"/>
</dbReference>
<evidence type="ECO:0000256" key="6">
    <source>
        <dbReference type="ARBA" id="ARBA00004650"/>
    </source>
</evidence>
<feature type="disulfide bond" evidence="32">
    <location>
        <begin position="234"/>
        <end position="245"/>
    </location>
</feature>
<gene>
    <name evidence="32 37" type="primary">env</name>
</gene>
<evidence type="ECO:0000256" key="14">
    <source>
        <dbReference type="ARBA" id="ARBA00022692"/>
    </source>
</evidence>
<evidence type="ECO:0000256" key="21">
    <source>
        <dbReference type="ARBA" id="ARBA00022890"/>
    </source>
</evidence>
<feature type="chain" id="PRO_5023304569" description="Envelope glycoprotein gp160" evidence="32">
    <location>
        <begin position="30"/>
        <end position="864"/>
    </location>
</feature>
<evidence type="ECO:0000256" key="11">
    <source>
        <dbReference type="ARBA" id="ARBA00022581"/>
    </source>
</evidence>
<comment type="caution">
    <text evidence="32 33">Lacks conserved residue(s) required for the propagation of feature annotation.</text>
</comment>
<evidence type="ECO:0000256" key="2">
    <source>
        <dbReference type="ARBA" id="ARBA00004433"/>
    </source>
</evidence>
<evidence type="ECO:0000259" key="36">
    <source>
        <dbReference type="Pfam" id="PF00517"/>
    </source>
</evidence>
<evidence type="ECO:0000256" key="13">
    <source>
        <dbReference type="ARBA" id="ARBA00022685"/>
    </source>
</evidence>
<evidence type="ECO:0000256" key="29">
    <source>
        <dbReference type="ARBA" id="ARBA00023280"/>
    </source>
</evidence>
<evidence type="ECO:0000256" key="7">
    <source>
        <dbReference type="ARBA" id="ARBA00022506"/>
    </source>
</evidence>
<feature type="site" description="Cleavage; by host furin" evidence="32">
    <location>
        <begin position="519"/>
        <end position="520"/>
    </location>
</feature>
<reference evidence="37" key="1">
    <citation type="submission" date="2014-08" db="EMBL/GenBank/DDBJ databases">
        <authorList>
            <person name="Buckheit Sturdevant C."/>
            <person name="Joseph S.B."/>
            <person name="Schnell G."/>
            <person name="Price R.W."/>
            <person name="Swanstrom R."/>
            <person name="Spudich S."/>
        </authorList>
    </citation>
    <scope>NUCLEOTIDE SEQUENCE</scope>
    <source>
        <strain evidence="37">9006_091406_CSF_22</strain>
    </source>
</reference>
<evidence type="ECO:0000256" key="12">
    <source>
        <dbReference type="ARBA" id="ARBA00022595"/>
    </source>
</evidence>
<feature type="topological domain" description="Cytoplasmic" evidence="32">
    <location>
        <begin position="714"/>
        <end position="864"/>
    </location>
</feature>
<comment type="domain">
    <text evidence="32">The YXXL motif is involved in determining the exact site of viral release at the surface of infected mononuclear cells and promotes endocytosis. YXXL and di-leucine endocytosis motifs interact directly or indirectly with the clathrin adapter complexes, opperate independently, and their activities are not additive.</text>
</comment>
<keyword evidence="24 32" id="KW-0175">Coiled coil</keyword>
<evidence type="ECO:0000256" key="15">
    <source>
        <dbReference type="ARBA" id="ARBA00022703"/>
    </source>
</evidence>
<feature type="disulfide bond" evidence="32">
    <location>
        <begin position="224"/>
        <end position="253"/>
    </location>
</feature>
<comment type="similarity">
    <text evidence="32">Belongs to the HIV-1 env protein family.</text>
</comment>
<evidence type="ECO:0000256" key="4">
    <source>
        <dbReference type="ARBA" id="ARBA00004563"/>
    </source>
</evidence>
<dbReference type="SUPFAM" id="SSF56502">
    <property type="entry name" value="gp120 core"/>
    <property type="match status" value="2"/>
</dbReference>
<evidence type="ECO:0000256" key="18">
    <source>
        <dbReference type="ARBA" id="ARBA00022844"/>
    </source>
</evidence>
<keyword evidence="14 32" id="KW-0812">Transmembrane</keyword>
<dbReference type="HAMAP" id="MF_04083">
    <property type="entry name" value="HIV_ENV"/>
    <property type="match status" value="1"/>
</dbReference>
<evidence type="ECO:0000256" key="3">
    <source>
        <dbReference type="ARBA" id="ARBA00004505"/>
    </source>
</evidence>
<keyword evidence="29 32" id="KW-0899">Viral immunoevasion</keyword>
<comment type="domain">
    <text evidence="32">Some of the most genetically diverse regions of the viral genome are present in Env. They are called variable regions 1 through 5 (V1 through V5). Coreceptor usage of gp120 is determined mainly by the primary structure of the third variable region (V3) in the outer domain of gp120. The sequence of V3 determines which coreceptor, CCR5 and/or CXCR4 (corresponding to R5/macrophage, X4/T cell and R5X4/T cell and macrophage tropism), is used to trigger the fusion potential of the Env complex, and hence which cells the virus can infect. Binding to CCR5 involves a region adjacent in addition to V3.</text>
</comment>
<dbReference type="SUPFAM" id="SSF58069">
    <property type="entry name" value="Virus ectodomain"/>
    <property type="match status" value="1"/>
</dbReference>
<name>A0A0A1CH26_HV1</name>
<evidence type="ECO:0000256" key="32">
    <source>
        <dbReference type="HAMAP-Rule" id="MF_04083"/>
    </source>
</evidence>
<keyword evidence="31 32" id="KW-1160">Virus entry into host cell</keyword>
<keyword evidence="22 32" id="KW-1133">Transmembrane helix</keyword>
<evidence type="ECO:0000256" key="17">
    <source>
        <dbReference type="ARBA" id="ARBA00022804"/>
    </source>
</evidence>
<evidence type="ECO:0000259" key="35">
    <source>
        <dbReference type="Pfam" id="PF00516"/>
    </source>
</evidence>
<keyword evidence="17 32" id="KW-1161">Viral attachment to host cell</keyword>
<keyword evidence="23 32" id="KW-1039">Host endosome</keyword>
<comment type="function">
    <text evidence="32">Surface protein gp120: Attaches the virus to the host lymphoid cell by binding to the primary receptor CD4. This interaction induces a structural rearrangement creating a high affinity binding site for a chemokine coreceptor like CXCR4 and/or CCR5. Acts as a ligand for CD209/DC-SIGN and CLEC4M/DC-SIGNR, which are respectively found on dendritic cells (DCs), and on endothelial cells of liver sinusoids and lymph node sinuses. These interactions allow capture of viral particles at mucosal surfaces by these cells and subsequent transmission to permissive cells. HIV subverts the migration properties of dendritic cells to gain access to CD4+ T-cells in lymph nodes. Virus transmission to permissive T-cells occurs either in trans (without DCs infection, through viral capture and transmission), or in cis (following DCs productive infection, through the usual CD4-gp120 interaction), thereby inducing a robust infection. In trans infection, bound virions remain infectious over days and it is proposed that they are not degraded, but protected in non-lysosomal acidic organelles within the DCs close to the cell membrane thus contributing to the viral infectious potential during DCs' migration from the periphery to the lymphoid tissues. On arrival at lymphoid tissues, intact virions recycle back to DCs' cell surface allowing virus transmission to CD4+ T-cells.</text>
</comment>
<dbReference type="GO" id="GO:0020002">
    <property type="term" value="C:host cell plasma membrane"/>
    <property type="evidence" value="ECO:0007669"/>
    <property type="project" value="UniProtKB-SubCell"/>
</dbReference>
<feature type="domain" description="Retroviral envelope protein GP41-like" evidence="36">
    <location>
        <begin position="538"/>
        <end position="726"/>
    </location>
</feature>
<dbReference type="GO" id="GO:0019082">
    <property type="term" value="P:viral protein processing"/>
    <property type="evidence" value="ECO:0007669"/>
    <property type="project" value="UniProtKB-UniRule"/>
</dbReference>
<feature type="transmembrane region" description="Helical" evidence="33">
    <location>
        <begin position="12"/>
        <end position="39"/>
    </location>
</feature>
<dbReference type="GO" id="GO:0016020">
    <property type="term" value="C:membrane"/>
    <property type="evidence" value="ECO:0007669"/>
    <property type="project" value="UniProtKB-UniRule"/>
</dbReference>
<evidence type="ECO:0000256" key="16">
    <source>
        <dbReference type="ARBA" id="ARBA00022729"/>
    </source>
</evidence>
<dbReference type="InterPro" id="IPR000777">
    <property type="entry name" value="HIV1_Gp120"/>
</dbReference>
<organism evidence="37">
    <name type="scientific">Human immunodeficiency virus type 1</name>
    <name type="common">HIV-1</name>
    <dbReference type="NCBI Taxonomy" id="11676"/>
    <lineage>
        <taxon>Viruses</taxon>
        <taxon>Riboviria</taxon>
        <taxon>Pararnavirae</taxon>
        <taxon>Artverviricota</taxon>
        <taxon>Revtraviricetes</taxon>
        <taxon>Ortervirales</taxon>
        <taxon>Retroviridae</taxon>
        <taxon>Orthoretrovirinae</taxon>
        <taxon>Lentivirus</taxon>
        <taxon>Lentivirus humimdef1</taxon>
    </lineage>
</organism>
<comment type="domain">
    <text evidence="32">The membrane proximal external region (MPER) present in gp41 is a tryptophan-rich region recognized by the antibodies 2F5, Z13, and 4E10. MPER seems to play a role in fusion.</text>
</comment>
<keyword evidence="21 32" id="KW-1164">Virus endocytosis by host</keyword>
<dbReference type="GO" id="GO:0055036">
    <property type="term" value="C:virion membrane"/>
    <property type="evidence" value="ECO:0007669"/>
    <property type="project" value="UniProtKB-SubCell"/>
</dbReference>
<feature type="transmembrane region" description="Helical" evidence="33">
    <location>
        <begin position="686"/>
        <end position="713"/>
    </location>
</feature>
<evidence type="ECO:0000256" key="26">
    <source>
        <dbReference type="ARBA" id="ARBA00023139"/>
    </source>
</evidence>
<keyword evidence="19 32" id="KW-1043">Host membrane</keyword>
<feature type="region of interest" description="Immunosuppression" evidence="32">
    <location>
        <begin position="582"/>
        <end position="600"/>
    </location>
</feature>
<evidence type="ECO:0000256" key="25">
    <source>
        <dbReference type="ARBA" id="ARBA00023136"/>
    </source>
</evidence>
<dbReference type="Gene3D" id="1.20.5.490">
    <property type="entry name" value="Single helix bin"/>
    <property type="match status" value="1"/>
</dbReference>
<evidence type="ECO:0000256" key="8">
    <source>
        <dbReference type="ARBA" id="ARBA00022510"/>
    </source>
</evidence>
<keyword evidence="10 32" id="KW-1165">Clathrin-mediated endocytosis of virus by host</keyword>
<feature type="region of interest" description="Fusion peptide" evidence="32">
    <location>
        <begin position="520"/>
        <end position="540"/>
    </location>
</feature>
<comment type="subcellular location">
    <subcellularLocation>
        <location evidence="3">Host cell membrane</location>
        <topology evidence="3">Peripheral membrane protein</topology>
    </subcellularLocation>
    <subcellularLocation>
        <location evidence="1">Host cell membrane</location>
        <topology evidence="1">Single-pass type I membrane protein</topology>
    </subcellularLocation>
    <subcellularLocation>
        <location evidence="2">Host endosome membrane</location>
        <topology evidence="2">Peripheral membrane protein</topology>
    </subcellularLocation>
    <subcellularLocation>
        <location evidence="5">Host endosome membrane</location>
        <topology evidence="5">Single-pass type I membrane protein</topology>
    </subcellularLocation>
    <subcellularLocation>
        <location evidence="6">Virion membrane</location>
        <topology evidence="6">Peripheral membrane protein</topology>
    </subcellularLocation>
    <subcellularLocation>
        <location evidence="4">Virion membrane</location>
        <topology evidence="4">Single-pass type I membrane protein</topology>
    </subcellularLocation>
</comment>
<dbReference type="GO" id="GO:0039654">
    <property type="term" value="P:fusion of virus membrane with host endosome membrane"/>
    <property type="evidence" value="ECO:0007669"/>
    <property type="project" value="UniProtKB-UniRule"/>
</dbReference>
<evidence type="ECO:0000256" key="19">
    <source>
        <dbReference type="ARBA" id="ARBA00022870"/>
    </source>
</evidence>
<keyword evidence="25 32" id="KW-0472">Membrane</keyword>
<dbReference type="GO" id="GO:0019031">
    <property type="term" value="C:viral envelope"/>
    <property type="evidence" value="ECO:0007669"/>
    <property type="project" value="UniProtKB-KW"/>
</dbReference>
<accession>A0A0A1CH26</accession>
<feature type="domain" description="Human immunodeficiency virus 1 envelope glycoprotein Gp120" evidence="35">
    <location>
        <begin position="31"/>
        <end position="519"/>
    </location>
</feature>
<dbReference type="FunFam" id="2.170.40.20:FF:000003">
    <property type="entry name" value="Envelope glycoprotein gp160"/>
    <property type="match status" value="1"/>
</dbReference>
<feature type="disulfide bond" evidence="32">
    <location>
        <begin position="51"/>
        <end position="71"/>
    </location>
</feature>
<comment type="miscellaneous">
    <text evidence="32">HIV-1 lineages are divided in three main groups, M (for Major), O (for Outlier), and N (for New, or Non-M, Non-O). The vast majority of strains found worldwide belong to the group M. Group O seems to be endemic to and largely confined to Cameroon and neighboring countries in West Central Africa, where these viruses represent a small minority of HIV-1 strains. The group N is represented by a limited number of isolates from Cameroonian persons. The group M is further subdivided in 9 clades or subtypes (A to D, F to H, J and K).</text>
</comment>
<evidence type="ECO:0000256" key="22">
    <source>
        <dbReference type="ARBA" id="ARBA00022989"/>
    </source>
</evidence>
<feature type="lipid moiety-binding region" description="S-palmitoyl cysteine; by host" evidence="32">
    <location>
        <position position="772"/>
    </location>
</feature>
<keyword evidence="11 32" id="KW-0945">Host-virus interaction</keyword>
<keyword evidence="28 32" id="KW-0325">Glycoprotein</keyword>
<feature type="region of interest" description="CD4-binding loop" evidence="32">
    <location>
        <begin position="368"/>
        <end position="378"/>
    </location>
</feature>
<keyword evidence="20 32" id="KW-0261">Viral envelope protein</keyword>